<evidence type="ECO:0000313" key="4">
    <source>
        <dbReference type="Proteomes" id="UP001058290"/>
    </source>
</evidence>
<dbReference type="EMBL" id="CP104377">
    <property type="protein sequence ID" value="UXC20500.1"/>
    <property type="molecule type" value="Genomic_DNA"/>
</dbReference>
<proteinExistence type="predicted"/>
<dbReference type="CDD" id="cd03139">
    <property type="entry name" value="GATase1_PfpI_2"/>
    <property type="match status" value="1"/>
</dbReference>
<organism evidence="3 4">
    <name type="scientific">Comamonas squillarum</name>
    <dbReference type="NCBI Taxonomy" id="2977320"/>
    <lineage>
        <taxon>Bacteria</taxon>
        <taxon>Pseudomonadati</taxon>
        <taxon>Pseudomonadota</taxon>
        <taxon>Betaproteobacteria</taxon>
        <taxon>Burkholderiales</taxon>
        <taxon>Comamonadaceae</taxon>
        <taxon>Comamonas</taxon>
    </lineage>
</organism>
<dbReference type="PANTHER" id="PTHR43130:SF2">
    <property type="entry name" value="DJ-1_PFPI DOMAIN-CONTAINING PROTEIN"/>
    <property type="match status" value="1"/>
</dbReference>
<feature type="chain" id="PRO_5047469595" evidence="1">
    <location>
        <begin position="27"/>
        <end position="279"/>
    </location>
</feature>
<feature type="domain" description="DJ-1/PfpI" evidence="2">
    <location>
        <begin position="49"/>
        <end position="209"/>
    </location>
</feature>
<dbReference type="PANTHER" id="PTHR43130">
    <property type="entry name" value="ARAC-FAMILY TRANSCRIPTIONAL REGULATOR"/>
    <property type="match status" value="1"/>
</dbReference>
<dbReference type="Pfam" id="PF01965">
    <property type="entry name" value="DJ-1_PfpI"/>
    <property type="match status" value="1"/>
</dbReference>
<dbReference type="InterPro" id="IPR002818">
    <property type="entry name" value="DJ-1/PfpI"/>
</dbReference>
<keyword evidence="1" id="KW-0732">Signal</keyword>
<name>A0ABY6A2I2_9BURK</name>
<dbReference type="InterPro" id="IPR029062">
    <property type="entry name" value="Class_I_gatase-like"/>
</dbReference>
<evidence type="ECO:0000259" key="2">
    <source>
        <dbReference type="Pfam" id="PF01965"/>
    </source>
</evidence>
<dbReference type="InterPro" id="IPR052158">
    <property type="entry name" value="INH-QAR"/>
</dbReference>
<accession>A0ABY6A2I2</accession>
<keyword evidence="4" id="KW-1185">Reference proteome</keyword>
<dbReference type="RefSeq" id="WP_260720163.1">
    <property type="nucleotide sequence ID" value="NZ_CP104377.1"/>
</dbReference>
<gene>
    <name evidence="3" type="ORF">N4T19_10495</name>
</gene>
<dbReference type="PROSITE" id="PS51318">
    <property type="entry name" value="TAT"/>
    <property type="match status" value="1"/>
</dbReference>
<dbReference type="SUPFAM" id="SSF52317">
    <property type="entry name" value="Class I glutamine amidotransferase-like"/>
    <property type="match status" value="1"/>
</dbReference>
<feature type="signal peptide" evidence="1">
    <location>
        <begin position="1"/>
        <end position="26"/>
    </location>
</feature>
<sequence>MTPSERRSFLRVAAAALAASPWLASAAEDMSKEHDMHAMPASWKGAEQIGMLMYPGMTALDFVGPQHMLAGLVGAKVHHVAKTMSAVVSDTQLAFMPTVTLDEAPRDLDILFVPGGGDGTLAAMQDPHILAFLADRGRRAKWVSSVCTGSLLLGAAGLLKGYQATTHWATHELLTVVGAAPVQARVVRDRNRITGAGVSAGLDLGLSIVGMLRDPAYAQTMQLLAEYAPDPPYSAGTPLSAPPEVTKMVAEMFKDFNPKMRAALVSQGFYDSASKGPQQ</sequence>
<dbReference type="Gene3D" id="3.40.50.880">
    <property type="match status" value="1"/>
</dbReference>
<evidence type="ECO:0000313" key="3">
    <source>
        <dbReference type="EMBL" id="UXC20500.1"/>
    </source>
</evidence>
<protein>
    <submittedName>
        <fullName evidence="3">DJ-1/PfpI family protein</fullName>
    </submittedName>
</protein>
<reference evidence="3" key="1">
    <citation type="submission" date="2022-09" db="EMBL/GenBank/DDBJ databases">
        <title>Bacterial diversity in gut of crayfish and pufferfish.</title>
        <authorList>
            <person name="Huang Y."/>
        </authorList>
    </citation>
    <scope>NUCLEOTIDE SEQUENCE</scope>
    <source>
        <strain evidence="3">PR12</strain>
    </source>
</reference>
<dbReference type="Proteomes" id="UP001058290">
    <property type="component" value="Chromosome"/>
</dbReference>
<evidence type="ECO:0000256" key="1">
    <source>
        <dbReference type="SAM" id="SignalP"/>
    </source>
</evidence>
<dbReference type="InterPro" id="IPR006311">
    <property type="entry name" value="TAT_signal"/>
</dbReference>